<dbReference type="AlphaFoldDB" id="A0A433ZRZ7"/>
<protein>
    <recommendedName>
        <fullName evidence="4">DUF2213 domain-containing protein</fullName>
    </recommendedName>
</protein>
<accession>A0A433ZRZ7</accession>
<feature type="region of interest" description="Disordered" evidence="1">
    <location>
        <begin position="271"/>
        <end position="299"/>
    </location>
</feature>
<dbReference type="PIRSF" id="PIRSF029215">
    <property type="entry name" value="UCP029215"/>
    <property type="match status" value="1"/>
</dbReference>
<evidence type="ECO:0000313" key="2">
    <source>
        <dbReference type="EMBL" id="RUT64900.1"/>
    </source>
</evidence>
<organism evidence="2 3">
    <name type="scientific">Morganella morganii</name>
    <name type="common">Proteus morganii</name>
    <dbReference type="NCBI Taxonomy" id="582"/>
    <lineage>
        <taxon>Bacteria</taxon>
        <taxon>Pseudomonadati</taxon>
        <taxon>Pseudomonadota</taxon>
        <taxon>Gammaproteobacteria</taxon>
        <taxon>Enterobacterales</taxon>
        <taxon>Morganellaceae</taxon>
        <taxon>Morganella</taxon>
    </lineage>
</organism>
<name>A0A433ZRZ7_MORMO</name>
<dbReference type="InterPro" id="IPR016913">
    <property type="entry name" value="UCP029215"/>
</dbReference>
<dbReference type="Pfam" id="PF09979">
    <property type="entry name" value="DUF2213"/>
    <property type="match status" value="1"/>
</dbReference>
<feature type="region of interest" description="Disordered" evidence="1">
    <location>
        <begin position="366"/>
        <end position="400"/>
    </location>
</feature>
<comment type="caution">
    <text evidence="2">The sequence shown here is derived from an EMBL/GenBank/DDBJ whole genome shotgun (WGS) entry which is preliminary data.</text>
</comment>
<dbReference type="Proteomes" id="UP000286908">
    <property type="component" value="Unassembled WGS sequence"/>
</dbReference>
<evidence type="ECO:0000256" key="1">
    <source>
        <dbReference type="SAM" id="MobiDB-lite"/>
    </source>
</evidence>
<feature type="region of interest" description="Disordered" evidence="1">
    <location>
        <begin position="237"/>
        <end position="256"/>
    </location>
</feature>
<evidence type="ECO:0008006" key="4">
    <source>
        <dbReference type="Google" id="ProtNLM"/>
    </source>
</evidence>
<gene>
    <name evidence="2" type="ORF">CKG00_17395</name>
</gene>
<keyword evidence="2" id="KW-0614">Plasmid</keyword>
<reference evidence="2 3" key="1">
    <citation type="submission" date="2017-08" db="EMBL/GenBank/DDBJ databases">
        <title>Draft genome sequence of pheromone producing symbiont Morganella morganii, of the female New Zealand grass grub Costelytra giveni.</title>
        <authorList>
            <person name="Laugraud A."/>
            <person name="Young S.D."/>
            <person name="Hurst M.H."/>
        </authorList>
    </citation>
    <scope>NUCLEOTIDE SEQUENCE [LARGE SCALE GENOMIC DNA]</scope>
    <source>
        <strain evidence="2 3">MMsCG</strain>
        <plasmid evidence="2">unnamed1</plasmid>
    </source>
</reference>
<dbReference type="EMBL" id="NRQY01000002">
    <property type="protein sequence ID" value="RUT64900.1"/>
    <property type="molecule type" value="Genomic_DNA"/>
</dbReference>
<proteinExistence type="predicted"/>
<sequence>MKYFFKTRLGNTRYELADGSLLCKNVPVARTGTQLYSSQDLPKLTPDTRGEILVERLPEDVFSPETMASFEGMTITLLHPSDDDGNVIFVDTANWRDLAQGHLQNVHRGEGEQSDLMVADLIIKDELAIQEINNGNDEVSCGYDAQYEQSEPGKARQVKIVGNHVALVPNGRAGPRCAIGDSMSKNTQNSTWFKRLLNAHRTKDSAAMQEVLDNAPEALVGDEGTGDLPKAININITPQQPLPKEEPEMPTGDEEPPAWVKTILARLDKLEGKTADNPGDNPNDDPTGDSEEETNITGDAAYKAELILPGVDISKPARPTAFKRHVLSTADQSMVRMVVGDAEIKRLPKSTVDMAFNAVAEIAKSRNTAPSRTADARRASGNPIADLNKSNADFWANRGK</sequence>
<geneLocation type="plasmid" evidence="2">
    <name>unnamed1</name>
</geneLocation>
<evidence type="ECO:0000313" key="3">
    <source>
        <dbReference type="Proteomes" id="UP000286908"/>
    </source>
</evidence>
<dbReference type="OrthoDB" id="9813763at2"/>
<feature type="compositionally biased region" description="Acidic residues" evidence="1">
    <location>
        <begin position="282"/>
        <end position="294"/>
    </location>
</feature>